<sequence length="260" mass="30141">MASSHEINSSILKKIIKKIFSFFGFEILRKNNFNDRYGEYIIECNDEDMSNINKALNYALCKKPNIWSLIQSIRYISNNKIQGDFVECGVFKGGSLGIMAQYAEKYLIDLKIYGYDTFEDGFFDAPLHNKDVSIKNKKVTPEKKINNFYPNKSEVENILKTFITNEKYLPILIKGDVLKTLKDKKNLPSKISLLRMDTDLYLTTKLQLEILYPKLVKGGILHIDDYGFCPGVKAAVDEYFVNQKIWLHRVDFTCRLIIKD</sequence>
<keyword evidence="2" id="KW-1185">Reference proteome</keyword>
<dbReference type="PANTHER" id="PTHR40036">
    <property type="entry name" value="MACROCIN O-METHYLTRANSFERASE"/>
    <property type="match status" value="1"/>
</dbReference>
<reference evidence="1 2" key="1">
    <citation type="submission" date="2019-07" db="EMBL/GenBank/DDBJ databases">
        <title>SAR11 Genome Evolution.</title>
        <authorList>
            <person name="Giovannoni S."/>
        </authorList>
    </citation>
    <scope>NUCLEOTIDE SEQUENCE [LARGE SCALE GENOMIC DNA]</scope>
    <source>
        <strain evidence="1 2">HTCC9565</strain>
    </source>
</reference>
<organism evidence="1 2">
    <name type="scientific">Pelagibacter ubique</name>
    <dbReference type="NCBI Taxonomy" id="198252"/>
    <lineage>
        <taxon>Bacteria</taxon>
        <taxon>Pseudomonadati</taxon>
        <taxon>Pseudomonadota</taxon>
        <taxon>Alphaproteobacteria</taxon>
        <taxon>Candidatus Pelagibacterales</taxon>
        <taxon>Candidatus Pelagibacteraceae</taxon>
        <taxon>Candidatus Pelagibacter</taxon>
    </lineage>
</organism>
<proteinExistence type="predicted"/>
<dbReference type="EMBL" id="LANA01000001">
    <property type="protein sequence ID" value="NMN67018.1"/>
    <property type="molecule type" value="Genomic_DNA"/>
</dbReference>
<evidence type="ECO:0000313" key="1">
    <source>
        <dbReference type="EMBL" id="NMN67018.1"/>
    </source>
</evidence>
<dbReference type="SUPFAM" id="SSF53335">
    <property type="entry name" value="S-adenosyl-L-methionine-dependent methyltransferases"/>
    <property type="match status" value="1"/>
</dbReference>
<dbReference type="Proteomes" id="UP001166004">
    <property type="component" value="Unassembled WGS sequence"/>
</dbReference>
<protein>
    <submittedName>
        <fullName evidence="1">Macrocin-O-methyltransferase TylF</fullName>
    </submittedName>
</protein>
<gene>
    <name evidence="1" type="ORF">VP91_00001480</name>
</gene>
<dbReference type="InterPro" id="IPR008884">
    <property type="entry name" value="TylF_MeTrfase"/>
</dbReference>
<comment type="caution">
    <text evidence="1">The sequence shown here is derived from an EMBL/GenBank/DDBJ whole genome shotgun (WGS) entry which is preliminary data.</text>
</comment>
<dbReference type="Gene3D" id="3.40.50.150">
    <property type="entry name" value="Vaccinia Virus protein VP39"/>
    <property type="match status" value="1"/>
</dbReference>
<name>A0ABX1SYU7_PELUQ</name>
<dbReference type="Pfam" id="PF05711">
    <property type="entry name" value="TylF"/>
    <property type="match status" value="1"/>
</dbReference>
<dbReference type="PANTHER" id="PTHR40036:SF1">
    <property type="entry name" value="MACROCIN O-METHYLTRANSFERASE"/>
    <property type="match status" value="1"/>
</dbReference>
<evidence type="ECO:0000313" key="2">
    <source>
        <dbReference type="Proteomes" id="UP001166004"/>
    </source>
</evidence>
<accession>A0ABX1SYU7</accession>
<dbReference type="RefSeq" id="WP_169035538.1">
    <property type="nucleotide sequence ID" value="NZ_LANA01000001.1"/>
</dbReference>
<dbReference type="InterPro" id="IPR029063">
    <property type="entry name" value="SAM-dependent_MTases_sf"/>
</dbReference>